<dbReference type="SUPFAM" id="SSF110849">
    <property type="entry name" value="ParB/Sulfiredoxin"/>
    <property type="match status" value="1"/>
</dbReference>
<dbReference type="Gene3D" id="1.10.10.2830">
    <property type="match status" value="1"/>
</dbReference>
<proteinExistence type="inferred from homology"/>
<evidence type="ECO:0000313" key="5">
    <source>
        <dbReference type="Proteomes" id="UP000248021"/>
    </source>
</evidence>
<protein>
    <submittedName>
        <fullName evidence="4">ParB family chromosome partitioning protein</fullName>
    </submittedName>
</protein>
<gene>
    <name evidence="4" type="ORF">C7450_103146</name>
</gene>
<dbReference type="InterPro" id="IPR003115">
    <property type="entry name" value="ParB_N"/>
</dbReference>
<evidence type="ECO:0000313" key="4">
    <source>
        <dbReference type="EMBL" id="PXW61629.1"/>
    </source>
</evidence>
<dbReference type="Proteomes" id="UP000248021">
    <property type="component" value="Unassembled WGS sequence"/>
</dbReference>
<dbReference type="Gene3D" id="3.90.1530.30">
    <property type="match status" value="1"/>
</dbReference>
<dbReference type="AlphaFoldDB" id="A0A2V3UB25"/>
<dbReference type="InterPro" id="IPR050336">
    <property type="entry name" value="Chromosome_partition/occlusion"/>
</dbReference>
<dbReference type="EMBL" id="QJJK01000003">
    <property type="protein sequence ID" value="PXW61629.1"/>
    <property type="molecule type" value="Genomic_DNA"/>
</dbReference>
<dbReference type="GO" id="GO:0007059">
    <property type="term" value="P:chromosome segregation"/>
    <property type="evidence" value="ECO:0007669"/>
    <property type="project" value="UniProtKB-KW"/>
</dbReference>
<dbReference type="Pfam" id="PF17762">
    <property type="entry name" value="HTH_ParB"/>
    <property type="match status" value="1"/>
</dbReference>
<sequence length="291" mass="32338">MLKRIPLERVVPNPDQPRKEFETKALHELAASILQNGLMQPITVTPRGDGTFMIIAGERRWRAHCLLAGRGQLEDQSILAHVRRTTDDEVAVMAIVENLQRQDISPLEEATAFQAMVDRGYAVEKLAEMLGCDAYRIREKLALLGLDEQLRKLVQTGQLGYTTGALIGRLEKHQQQTIASGIAKGKIGSGYYDVAAAVKAFQNPETQQNLMDLPVVSQKDQEALSALERKIEQISVMVAAGFKDGECVAAQRVDPNRYKLMIEKLALIKTAIYRMERQLRDADAQAALFAA</sequence>
<accession>A0A2V3UB25</accession>
<name>A0A2V3UB25_9HYPH</name>
<dbReference type="PANTHER" id="PTHR33375">
    <property type="entry name" value="CHROMOSOME-PARTITIONING PROTEIN PARB-RELATED"/>
    <property type="match status" value="1"/>
</dbReference>
<keyword evidence="5" id="KW-1185">Reference proteome</keyword>
<dbReference type="RefSeq" id="WP_110373937.1">
    <property type="nucleotide sequence ID" value="NZ_JAHBRY010000001.1"/>
</dbReference>
<dbReference type="GO" id="GO:0003677">
    <property type="term" value="F:DNA binding"/>
    <property type="evidence" value="ECO:0007669"/>
    <property type="project" value="InterPro"/>
</dbReference>
<dbReference type="OrthoDB" id="9813122at2"/>
<dbReference type="Pfam" id="PF02195">
    <property type="entry name" value="ParB_N"/>
    <property type="match status" value="1"/>
</dbReference>
<feature type="domain" description="ParB-like N-terminal" evidence="3">
    <location>
        <begin position="3"/>
        <end position="99"/>
    </location>
</feature>
<dbReference type="InterPro" id="IPR004437">
    <property type="entry name" value="ParB/RepB/Spo0J"/>
</dbReference>
<comment type="similarity">
    <text evidence="1">Belongs to the ParB family.</text>
</comment>
<dbReference type="InterPro" id="IPR036086">
    <property type="entry name" value="ParB/Sulfiredoxin_sf"/>
</dbReference>
<dbReference type="NCBIfam" id="TIGR00180">
    <property type="entry name" value="parB_part"/>
    <property type="match status" value="1"/>
</dbReference>
<dbReference type="PANTHER" id="PTHR33375:SF1">
    <property type="entry name" value="CHROMOSOME-PARTITIONING PROTEIN PARB-RELATED"/>
    <property type="match status" value="1"/>
</dbReference>
<evidence type="ECO:0000256" key="2">
    <source>
        <dbReference type="ARBA" id="ARBA00022829"/>
    </source>
</evidence>
<keyword evidence="2" id="KW-0159">Chromosome partition</keyword>
<dbReference type="CDD" id="cd16393">
    <property type="entry name" value="SPO0J_N"/>
    <property type="match status" value="1"/>
</dbReference>
<evidence type="ECO:0000259" key="3">
    <source>
        <dbReference type="SMART" id="SM00470"/>
    </source>
</evidence>
<evidence type="ECO:0000256" key="1">
    <source>
        <dbReference type="ARBA" id="ARBA00006295"/>
    </source>
</evidence>
<dbReference type="GO" id="GO:0005694">
    <property type="term" value="C:chromosome"/>
    <property type="evidence" value="ECO:0007669"/>
    <property type="project" value="TreeGrafter"/>
</dbReference>
<comment type="caution">
    <text evidence="4">The sequence shown here is derived from an EMBL/GenBank/DDBJ whole genome shotgun (WGS) entry which is preliminary data.</text>
</comment>
<reference evidence="4 5" key="1">
    <citation type="submission" date="2018-05" db="EMBL/GenBank/DDBJ databases">
        <title>Genomic Encyclopedia of Type Strains, Phase IV (KMG-IV): sequencing the most valuable type-strain genomes for metagenomic binning, comparative biology and taxonomic classification.</title>
        <authorList>
            <person name="Goeker M."/>
        </authorList>
    </citation>
    <scope>NUCLEOTIDE SEQUENCE [LARGE SCALE GENOMIC DNA]</scope>
    <source>
        <strain evidence="4 5">DSM 6462</strain>
    </source>
</reference>
<dbReference type="SUPFAM" id="SSF109709">
    <property type="entry name" value="KorB DNA-binding domain-like"/>
    <property type="match status" value="1"/>
</dbReference>
<dbReference type="InterPro" id="IPR041468">
    <property type="entry name" value="HTH_ParB/Spo0J"/>
</dbReference>
<organism evidence="4 5">
    <name type="scientific">Chelatococcus asaccharovorans</name>
    <dbReference type="NCBI Taxonomy" id="28210"/>
    <lineage>
        <taxon>Bacteria</taxon>
        <taxon>Pseudomonadati</taxon>
        <taxon>Pseudomonadota</taxon>
        <taxon>Alphaproteobacteria</taxon>
        <taxon>Hyphomicrobiales</taxon>
        <taxon>Chelatococcaceae</taxon>
        <taxon>Chelatococcus</taxon>
    </lineage>
</organism>
<dbReference type="SMART" id="SM00470">
    <property type="entry name" value="ParB"/>
    <property type="match status" value="1"/>
</dbReference>